<name>A0AC34F4A0_9BILA</name>
<protein>
    <submittedName>
        <fullName evidence="2">Uncharacterized protein</fullName>
    </submittedName>
</protein>
<accession>A0AC34F4A0</accession>
<evidence type="ECO:0000313" key="2">
    <source>
        <dbReference type="WBParaSite" id="ES5_v2.g11711.t1"/>
    </source>
</evidence>
<sequence>MLNFSFFGLFLLVTIYASTNAMPFDDEAGNMHMGFGKRSAVPFYGLDNKRAASGFSQFHMGLGKRANDLNDAELFYLVPDVDSQKRYDMNQFHMGFGKRSMSDSMKRFSSNQFHMGLGKRFDVNFPEKKSFHMGLGKRSVENNNLDGRDLYMYLCHPSRLAMLFEHAIDLRDICPL</sequence>
<reference evidence="2" key="1">
    <citation type="submission" date="2022-11" db="UniProtKB">
        <authorList>
            <consortium name="WormBaseParasite"/>
        </authorList>
    </citation>
    <scope>IDENTIFICATION</scope>
</reference>
<dbReference type="WBParaSite" id="ES5_v2.g11711.t1">
    <property type="protein sequence ID" value="ES5_v2.g11711.t1"/>
    <property type="gene ID" value="ES5_v2.g11711"/>
</dbReference>
<organism evidence="1 2">
    <name type="scientific">Panagrolaimus sp. ES5</name>
    <dbReference type="NCBI Taxonomy" id="591445"/>
    <lineage>
        <taxon>Eukaryota</taxon>
        <taxon>Metazoa</taxon>
        <taxon>Ecdysozoa</taxon>
        <taxon>Nematoda</taxon>
        <taxon>Chromadorea</taxon>
        <taxon>Rhabditida</taxon>
        <taxon>Tylenchina</taxon>
        <taxon>Panagrolaimomorpha</taxon>
        <taxon>Panagrolaimoidea</taxon>
        <taxon>Panagrolaimidae</taxon>
        <taxon>Panagrolaimus</taxon>
    </lineage>
</organism>
<proteinExistence type="predicted"/>
<evidence type="ECO:0000313" key="1">
    <source>
        <dbReference type="Proteomes" id="UP000887579"/>
    </source>
</evidence>
<dbReference type="Proteomes" id="UP000887579">
    <property type="component" value="Unplaced"/>
</dbReference>